<dbReference type="InterPro" id="IPR024077">
    <property type="entry name" value="Neurolysin/TOP_dom2"/>
</dbReference>
<dbReference type="AlphaFoldDB" id="A0A0X1T2E1"/>
<organism evidence="9 10">
    <name type="scientific">Pseudomonas agarici</name>
    <dbReference type="NCBI Taxonomy" id="46677"/>
    <lineage>
        <taxon>Bacteria</taxon>
        <taxon>Pseudomonadati</taxon>
        <taxon>Pseudomonadota</taxon>
        <taxon>Gammaproteobacteria</taxon>
        <taxon>Pseudomonadales</taxon>
        <taxon>Pseudomonadaceae</taxon>
        <taxon>Pseudomonas</taxon>
    </lineage>
</organism>
<evidence type="ECO:0000313" key="10">
    <source>
        <dbReference type="Proteomes" id="UP000063229"/>
    </source>
</evidence>
<sequence length="676" mass="76114">MGTFNPLLQAQPCDLPAYSSVRVEHLLPALDALIKHSRRAIDEIVASQSQYPTWDDFFVPVDALQARLSGFMGVVSALSTARPYPHWGGALQRCRQRYLAYRLEVSQHPRLFQLYEKLANCEHAKLFDASRVSALQRILLDCRLAGAHLAEGQKTQLQTLDAQIKALESRFLTNVYIASEDASLYFGDDGVLDGVSSEDKTHMELYHESNFAGWWLNIDDPQAVSSILVDARGRELRQQVYEAVMTRASDPETDYDNSAVLDELLQLRFQKAGLLGFANSAALRLQSFSLSSPEQVERFLRQQVSEEKPGWLSEVEELKQFAAQDGLVELKPWDRSFYAQRLRLHKGAISEDECRAYFELEQVLKSLLALPGRLFGVEFIARDELDTWHASVRPFEVREQGQTIGYLFLDLFAREEKTTRGGAMFALRHRLLSVEGRTLTAPIAVLSCYLPATAADRPLLLKHGQIRTLFHEFGHCLHQLLDRSNCWRLSAIESARDVGEFFSALLECWCYSRTYLVEISRHHETGAALSVDQADQLMIALTTQNSLTSASTLILASLALELHQNSAQGQSVLARAARVRDEILSLPAPGNERQVYSFKHLVTETDVAYFIYPWGQMLAKAVFSRFEDKGLFDPVEGRRLRELVFAPGASQPILTSIEAFLGRTLDEARIIAPSST</sequence>
<dbReference type="InterPro" id="IPR045090">
    <property type="entry name" value="Pept_M3A_M3B"/>
</dbReference>
<comment type="similarity">
    <text evidence="1 7">Belongs to the peptidase M3 family.</text>
</comment>
<keyword evidence="4 7" id="KW-0378">Hydrolase</keyword>
<keyword evidence="6 7" id="KW-0482">Metalloprotease</keyword>
<dbReference type="InterPro" id="IPR001567">
    <property type="entry name" value="Pept_M3A_M3B_dom"/>
</dbReference>
<dbReference type="Gene3D" id="3.40.390.10">
    <property type="entry name" value="Collagenase (Catalytic Domain)"/>
    <property type="match status" value="1"/>
</dbReference>
<dbReference type="RefSeq" id="WP_060783040.1">
    <property type="nucleotide sequence ID" value="NZ_CP014135.1"/>
</dbReference>
<dbReference type="EMBL" id="CP014135">
    <property type="protein sequence ID" value="AMB86214.1"/>
    <property type="molecule type" value="Genomic_DNA"/>
</dbReference>
<dbReference type="GO" id="GO:0004222">
    <property type="term" value="F:metalloendopeptidase activity"/>
    <property type="evidence" value="ECO:0007669"/>
    <property type="project" value="InterPro"/>
</dbReference>
<evidence type="ECO:0000256" key="4">
    <source>
        <dbReference type="ARBA" id="ARBA00022801"/>
    </source>
</evidence>
<feature type="domain" description="Peptidase M3A/M3B catalytic" evidence="8">
    <location>
        <begin position="229"/>
        <end position="668"/>
    </location>
</feature>
<dbReference type="InterPro" id="IPR024079">
    <property type="entry name" value="MetalloPept_cat_dom_sf"/>
</dbReference>
<dbReference type="STRING" id="46677.AWM79_13250"/>
<keyword evidence="10" id="KW-1185">Reference proteome</keyword>
<gene>
    <name evidence="9" type="ORF">AWM79_13250</name>
</gene>
<evidence type="ECO:0000256" key="1">
    <source>
        <dbReference type="ARBA" id="ARBA00006040"/>
    </source>
</evidence>
<evidence type="ECO:0000256" key="2">
    <source>
        <dbReference type="ARBA" id="ARBA00022670"/>
    </source>
</evidence>
<comment type="cofactor">
    <cofactor evidence="7">
        <name>Zn(2+)</name>
        <dbReference type="ChEBI" id="CHEBI:29105"/>
    </cofactor>
    <text evidence="7">Binds 1 zinc ion.</text>
</comment>
<dbReference type="Gene3D" id="1.10.1370.40">
    <property type="match status" value="1"/>
</dbReference>
<proteinExistence type="inferred from homology"/>
<evidence type="ECO:0000313" key="9">
    <source>
        <dbReference type="EMBL" id="AMB86214.1"/>
    </source>
</evidence>
<keyword evidence="2 7" id="KW-0645">Protease</keyword>
<dbReference type="Pfam" id="PF01432">
    <property type="entry name" value="Peptidase_M3"/>
    <property type="match status" value="1"/>
</dbReference>
<dbReference type="SUPFAM" id="SSF55486">
    <property type="entry name" value="Metalloproteases ('zincins'), catalytic domain"/>
    <property type="match status" value="1"/>
</dbReference>
<accession>A0A0X1T2E1</accession>
<evidence type="ECO:0000256" key="7">
    <source>
        <dbReference type="RuleBase" id="RU003435"/>
    </source>
</evidence>
<dbReference type="GO" id="GO:0006518">
    <property type="term" value="P:peptide metabolic process"/>
    <property type="evidence" value="ECO:0007669"/>
    <property type="project" value="TreeGrafter"/>
</dbReference>
<dbReference type="GO" id="GO:0006508">
    <property type="term" value="P:proteolysis"/>
    <property type="evidence" value="ECO:0007669"/>
    <property type="project" value="UniProtKB-KW"/>
</dbReference>
<protein>
    <recommendedName>
        <fullName evidence="8">Peptidase M3A/M3B catalytic domain-containing protein</fullName>
    </recommendedName>
</protein>
<evidence type="ECO:0000256" key="5">
    <source>
        <dbReference type="ARBA" id="ARBA00022833"/>
    </source>
</evidence>
<evidence type="ECO:0000259" key="8">
    <source>
        <dbReference type="Pfam" id="PF01432"/>
    </source>
</evidence>
<reference evidence="9 10" key="1">
    <citation type="submission" date="2016-01" db="EMBL/GenBank/DDBJ databases">
        <authorList>
            <person name="McClelland M."/>
            <person name="Jain A."/>
            <person name="Saraogi P."/>
            <person name="Mendelson R."/>
            <person name="Westerman R."/>
            <person name="SanMiguel P."/>
            <person name="Csonka L."/>
        </authorList>
    </citation>
    <scope>NUCLEOTIDE SEQUENCE [LARGE SCALE GENOMIC DNA]</scope>
    <source>
        <strain evidence="9 10">NCPPB 2472</strain>
    </source>
</reference>
<evidence type="ECO:0000256" key="3">
    <source>
        <dbReference type="ARBA" id="ARBA00022723"/>
    </source>
</evidence>
<dbReference type="Proteomes" id="UP000063229">
    <property type="component" value="Chromosome"/>
</dbReference>
<name>A0A0X1T2E1_PSEAA</name>
<evidence type="ECO:0000256" key="6">
    <source>
        <dbReference type="ARBA" id="ARBA00023049"/>
    </source>
</evidence>
<dbReference type="GO" id="GO:0046872">
    <property type="term" value="F:metal ion binding"/>
    <property type="evidence" value="ECO:0007669"/>
    <property type="project" value="UniProtKB-UniRule"/>
</dbReference>
<dbReference type="PANTHER" id="PTHR11804:SF84">
    <property type="entry name" value="SACCHAROLYSIN"/>
    <property type="match status" value="1"/>
</dbReference>
<keyword evidence="5 7" id="KW-0862">Zinc</keyword>
<dbReference type="Gene3D" id="1.10.1370.10">
    <property type="entry name" value="Neurolysin, domain 3"/>
    <property type="match status" value="1"/>
</dbReference>
<dbReference type="KEGG" id="pagb:AWM79_13250"/>
<dbReference type="PANTHER" id="PTHR11804">
    <property type="entry name" value="PROTEASE M3 THIMET OLIGOPEPTIDASE-RELATED"/>
    <property type="match status" value="1"/>
</dbReference>
<keyword evidence="3 7" id="KW-0479">Metal-binding</keyword>